<dbReference type="Proteomes" id="UP000431401">
    <property type="component" value="Unassembled WGS sequence"/>
</dbReference>
<name>A0A7K0DGT3_9NOCA</name>
<accession>A0A7K0DGT3</accession>
<dbReference type="SUPFAM" id="SSF140453">
    <property type="entry name" value="EsxAB dimer-like"/>
    <property type="match status" value="1"/>
</dbReference>
<dbReference type="EMBL" id="WEGI01000001">
    <property type="protein sequence ID" value="MQY25015.1"/>
    <property type="molecule type" value="Genomic_DNA"/>
</dbReference>
<dbReference type="InterPro" id="IPR036689">
    <property type="entry name" value="ESAT-6-like_sf"/>
</dbReference>
<evidence type="ECO:0000313" key="2">
    <source>
        <dbReference type="Proteomes" id="UP000431401"/>
    </source>
</evidence>
<reference evidence="1 2" key="1">
    <citation type="submission" date="2019-10" db="EMBL/GenBank/DDBJ databases">
        <title>Nocardia macrotermitis sp. nov. and Nocardia aurantia sp. nov., isolated from the gut of fungus growing-termite Macrotermes natalensis.</title>
        <authorList>
            <person name="Benndorf R."/>
            <person name="Schwitalla J."/>
            <person name="Martin K."/>
            <person name="De Beer W."/>
            <person name="Kaster A.-K."/>
            <person name="Vollmers J."/>
            <person name="Poulsen M."/>
            <person name="Beemelmanns C."/>
        </authorList>
    </citation>
    <scope>NUCLEOTIDE SEQUENCE [LARGE SCALE GENOMIC DNA]</scope>
    <source>
        <strain evidence="1 2">RB56</strain>
    </source>
</reference>
<sequence length="98" mass="10485">MTSFEYQSGPMTQLAGDLNKFHTDLHTFGGDVSDMGNVLAAAWEGNEGHADFQAVHQQWDGAYHDGLVALQKVAAAVENALHRALSTDHSVGQGFSSL</sequence>
<dbReference type="RefSeq" id="WP_153338856.1">
    <property type="nucleotide sequence ID" value="NZ_WEGI01000001.1"/>
</dbReference>
<organism evidence="1 2">
    <name type="scientific">Nocardia aurantia</name>
    <dbReference type="NCBI Taxonomy" id="2585199"/>
    <lineage>
        <taxon>Bacteria</taxon>
        <taxon>Bacillati</taxon>
        <taxon>Actinomycetota</taxon>
        <taxon>Actinomycetes</taxon>
        <taxon>Mycobacteriales</taxon>
        <taxon>Nocardiaceae</taxon>
        <taxon>Nocardia</taxon>
    </lineage>
</organism>
<protein>
    <recommendedName>
        <fullName evidence="3">ESAT-6-like protein</fullName>
    </recommendedName>
</protein>
<evidence type="ECO:0000313" key="1">
    <source>
        <dbReference type="EMBL" id="MQY25015.1"/>
    </source>
</evidence>
<evidence type="ECO:0008006" key="3">
    <source>
        <dbReference type="Google" id="ProtNLM"/>
    </source>
</evidence>
<dbReference type="AlphaFoldDB" id="A0A7K0DGT3"/>
<dbReference type="Gene3D" id="1.10.287.1060">
    <property type="entry name" value="ESAT-6-like"/>
    <property type="match status" value="1"/>
</dbReference>
<dbReference type="OrthoDB" id="4553347at2"/>
<gene>
    <name evidence="1" type="ORF">NRB56_05690</name>
</gene>
<keyword evidence="2" id="KW-1185">Reference proteome</keyword>
<proteinExistence type="predicted"/>
<comment type="caution">
    <text evidence="1">The sequence shown here is derived from an EMBL/GenBank/DDBJ whole genome shotgun (WGS) entry which is preliminary data.</text>
</comment>